<dbReference type="OMA" id="RMCKRVI"/>
<dbReference type="GO" id="GO:0003677">
    <property type="term" value="F:DNA binding"/>
    <property type="evidence" value="ECO:0007669"/>
    <property type="project" value="TreeGrafter"/>
</dbReference>
<dbReference type="EMBL" id="AMQN01042767">
    <property type="status" value="NOT_ANNOTATED_CDS"/>
    <property type="molecule type" value="Genomic_DNA"/>
</dbReference>
<accession>R7UNM5</accession>
<dbReference type="OrthoDB" id="9909311at2759"/>
<dbReference type="InterPro" id="IPR004875">
    <property type="entry name" value="DDE_SF_endonuclease_dom"/>
</dbReference>
<evidence type="ECO:0000313" key="2">
    <source>
        <dbReference type="EMBL" id="ELU07830.1"/>
    </source>
</evidence>
<reference evidence="2 4" key="2">
    <citation type="journal article" date="2013" name="Nature">
        <title>Insights into bilaterian evolution from three spiralian genomes.</title>
        <authorList>
            <person name="Simakov O."/>
            <person name="Marletaz F."/>
            <person name="Cho S.J."/>
            <person name="Edsinger-Gonzales E."/>
            <person name="Havlak P."/>
            <person name="Hellsten U."/>
            <person name="Kuo D.H."/>
            <person name="Larsson T."/>
            <person name="Lv J."/>
            <person name="Arendt D."/>
            <person name="Savage R."/>
            <person name="Osoegawa K."/>
            <person name="de Jong P."/>
            <person name="Grimwood J."/>
            <person name="Chapman J.A."/>
            <person name="Shapiro H."/>
            <person name="Aerts A."/>
            <person name="Otillar R.P."/>
            <person name="Terry A.Y."/>
            <person name="Boore J.L."/>
            <person name="Grigoriev I.V."/>
            <person name="Lindberg D.R."/>
            <person name="Seaver E.C."/>
            <person name="Weisblat D.A."/>
            <person name="Putnam N.H."/>
            <person name="Rokhsar D.S."/>
        </authorList>
    </citation>
    <scope>NUCLEOTIDE SEQUENCE</scope>
    <source>
        <strain evidence="2 4">I ESC-2004</strain>
    </source>
</reference>
<dbReference type="PANTHER" id="PTHR19303:SF73">
    <property type="entry name" value="PROTEIN PDC2"/>
    <property type="match status" value="1"/>
</dbReference>
<dbReference type="EnsemblMetazoa" id="CapteT141460">
    <property type="protein sequence ID" value="CapteP141460"/>
    <property type="gene ID" value="CapteG141460"/>
</dbReference>
<evidence type="ECO:0000259" key="1">
    <source>
        <dbReference type="Pfam" id="PF03184"/>
    </source>
</evidence>
<feature type="non-terminal residue" evidence="2">
    <location>
        <position position="144"/>
    </location>
</feature>
<dbReference type="HOGENOM" id="CLU_018294_2_3_1"/>
<dbReference type="Proteomes" id="UP000014760">
    <property type="component" value="Unassembled WGS sequence"/>
</dbReference>
<keyword evidence="4" id="KW-1185">Reference proteome</keyword>
<protein>
    <recommendedName>
        <fullName evidence="1">DDE-1 domain-containing protein</fullName>
    </recommendedName>
</protein>
<name>R7UNM5_CAPTE</name>
<dbReference type="GO" id="GO:0005634">
    <property type="term" value="C:nucleus"/>
    <property type="evidence" value="ECO:0007669"/>
    <property type="project" value="TreeGrafter"/>
</dbReference>
<sequence>MDETALHFRLEPSTSHAIGPGQGMKKNRETLTIALCANATGTHKLKPLVVAKSKKPRCFSAFQPSVFVQYKYNEKAWMTGELFEEWLEDFNQQMWTADREVMLLVDNASSHTRGHKLSNVTVKFLPPITTAQIQPMNAGIINMF</sequence>
<dbReference type="AlphaFoldDB" id="R7UNM5"/>
<evidence type="ECO:0000313" key="3">
    <source>
        <dbReference type="EnsemblMetazoa" id="CapteP141460"/>
    </source>
</evidence>
<dbReference type="InterPro" id="IPR050863">
    <property type="entry name" value="CenT-Element_Derived"/>
</dbReference>
<evidence type="ECO:0000313" key="4">
    <source>
        <dbReference type="Proteomes" id="UP000014760"/>
    </source>
</evidence>
<dbReference type="PANTHER" id="PTHR19303">
    <property type="entry name" value="TRANSPOSON"/>
    <property type="match status" value="1"/>
</dbReference>
<proteinExistence type="predicted"/>
<gene>
    <name evidence="2" type="ORF">CAPTEDRAFT_141460</name>
</gene>
<dbReference type="STRING" id="283909.R7UNM5"/>
<reference evidence="3" key="3">
    <citation type="submission" date="2015-06" db="UniProtKB">
        <authorList>
            <consortium name="EnsemblMetazoa"/>
        </authorList>
    </citation>
    <scope>IDENTIFICATION</scope>
</reference>
<dbReference type="EMBL" id="KB299606">
    <property type="protein sequence ID" value="ELU07830.1"/>
    <property type="molecule type" value="Genomic_DNA"/>
</dbReference>
<organism evidence="2">
    <name type="scientific">Capitella teleta</name>
    <name type="common">Polychaete worm</name>
    <dbReference type="NCBI Taxonomy" id="283909"/>
    <lineage>
        <taxon>Eukaryota</taxon>
        <taxon>Metazoa</taxon>
        <taxon>Spiralia</taxon>
        <taxon>Lophotrochozoa</taxon>
        <taxon>Annelida</taxon>
        <taxon>Polychaeta</taxon>
        <taxon>Sedentaria</taxon>
        <taxon>Scolecida</taxon>
        <taxon>Capitellidae</taxon>
        <taxon>Capitella</taxon>
    </lineage>
</organism>
<dbReference type="Pfam" id="PF03184">
    <property type="entry name" value="DDE_1"/>
    <property type="match status" value="1"/>
</dbReference>
<feature type="domain" description="DDE-1" evidence="1">
    <location>
        <begin position="29"/>
        <end position="144"/>
    </location>
</feature>
<reference evidence="4" key="1">
    <citation type="submission" date="2012-12" db="EMBL/GenBank/DDBJ databases">
        <authorList>
            <person name="Hellsten U."/>
            <person name="Grimwood J."/>
            <person name="Chapman J.A."/>
            <person name="Shapiro H."/>
            <person name="Aerts A."/>
            <person name="Otillar R.P."/>
            <person name="Terry A.Y."/>
            <person name="Boore J.L."/>
            <person name="Simakov O."/>
            <person name="Marletaz F."/>
            <person name="Cho S.-J."/>
            <person name="Edsinger-Gonzales E."/>
            <person name="Havlak P."/>
            <person name="Kuo D.-H."/>
            <person name="Larsson T."/>
            <person name="Lv J."/>
            <person name="Arendt D."/>
            <person name="Savage R."/>
            <person name="Osoegawa K."/>
            <person name="de Jong P."/>
            <person name="Lindberg D.R."/>
            <person name="Seaver E.C."/>
            <person name="Weisblat D.A."/>
            <person name="Putnam N.H."/>
            <person name="Grigoriev I.V."/>
            <person name="Rokhsar D.S."/>
        </authorList>
    </citation>
    <scope>NUCLEOTIDE SEQUENCE</scope>
    <source>
        <strain evidence="4">I ESC-2004</strain>
    </source>
</reference>